<dbReference type="Proteomes" id="UP000366872">
    <property type="component" value="Unassembled WGS sequence"/>
</dbReference>
<accession>A0A6C2U114</accession>
<gene>
    <name evidence="1" type="ORF">PDESU_01900</name>
</gene>
<evidence type="ECO:0000313" key="1">
    <source>
        <dbReference type="EMBL" id="VGO13344.1"/>
    </source>
</evidence>
<keyword evidence="2" id="KW-1185">Reference proteome</keyword>
<sequence>MNIPQSNAFFQPLKHKEFQPLRKTCKNLRYPGYTTNGKGLTLNPLIGATVMYFRDTTAIVLSLTAALNLTAQPLPDQFVATYNENESPYPLYMGEQGPDPVWTADEIDIVARNFNACYGNPNWDSNDWNTITNLNPDFELVPYVGNWRVNNIKYIDETNPDTEYSQEDIERDFKDQFLYYRFANLASAIDDAQTTITVNDALGSVFASTAAPGATYATHNGSAWEYVTWLVVEGEFMRIENVSGNTLTVTRGWDGTTASAHASGSAVAAPVYGTDPDPSGSSRFDYRTNPNNEMRYYDILNRILMEYDNRGGGVWIDIIEGGLSRNRMDGGGLSGREWNIFDNTVQTETEESVGTNEGIDFIQNEFYARRGDYPVIWGNNVLHPTDNFSARLNLLRATTEKPRPIDGFAQENTVGGYGSGGDSGKEFNWTSNNNWLEHVESMMFMGEQQYSARPLMLDGGVDNRNFSAESDAFRNQVLLYGYATYLMAVIVEPDDRIFTQIGFTPLVGPDGAKYVYLPRFFQWDIGRPTETEAAHNLMNYQVGSTEVFRREFENGIVLANPSDSTTHTVSLDGQWFDPMTSNLITQISMEPKTGRLLFYPEMREARLYEMGLVTNSTIQTEWEVFPDLAYQLESTDHLTNGTWSPVGLPFSPTKKFQALELPAAGTSGFYRIATLIDTPVVSEFIDTFENYSIGTLLNDTGVWSTPLGNDAAIGAQSGSQVVDFSAGKNRHILNSAAYIGSGNHYAEITFRTSVNEYGLIVHYTDIDNHAFIHFSTTDDTINFTEITGGVESNSVVGTVSTDLVNQKWYTIRVEYTASNKVYDIELNERDGSPSGTATPLFSGSHTNTTFSGGQVGFGYNYAGSGYADNFEAGSL</sequence>
<dbReference type="EMBL" id="CAAHFG010000001">
    <property type="protein sequence ID" value="VGO13344.1"/>
    <property type="molecule type" value="Genomic_DNA"/>
</dbReference>
<evidence type="ECO:0000313" key="2">
    <source>
        <dbReference type="Proteomes" id="UP000366872"/>
    </source>
</evidence>
<organism evidence="1 2">
    <name type="scientific">Pontiella desulfatans</name>
    <dbReference type="NCBI Taxonomy" id="2750659"/>
    <lineage>
        <taxon>Bacteria</taxon>
        <taxon>Pseudomonadati</taxon>
        <taxon>Kiritimatiellota</taxon>
        <taxon>Kiritimatiellia</taxon>
        <taxon>Kiritimatiellales</taxon>
        <taxon>Pontiellaceae</taxon>
        <taxon>Pontiella</taxon>
    </lineage>
</organism>
<reference evidence="1 2" key="1">
    <citation type="submission" date="2019-04" db="EMBL/GenBank/DDBJ databases">
        <authorList>
            <person name="Van Vliet M D."/>
        </authorList>
    </citation>
    <scope>NUCLEOTIDE SEQUENCE [LARGE SCALE GENOMIC DNA]</scope>
    <source>
        <strain evidence="1 2">F1</strain>
    </source>
</reference>
<name>A0A6C2U114_PONDE</name>
<proteinExistence type="predicted"/>
<dbReference type="AlphaFoldDB" id="A0A6C2U114"/>
<protein>
    <submittedName>
        <fullName evidence="1">Uncharacterized protein</fullName>
    </submittedName>
</protein>